<evidence type="ECO:0000313" key="1">
    <source>
        <dbReference type="EMBL" id="KAG7134953.1"/>
    </source>
</evidence>
<dbReference type="EMBL" id="JAEMWZ010000127">
    <property type="protein sequence ID" value="KAG7134953.1"/>
    <property type="molecule type" value="Genomic_DNA"/>
</dbReference>
<proteinExistence type="predicted"/>
<reference evidence="1" key="1">
    <citation type="journal article" date="2021" name="Mol. Plant Pathol.">
        <title>A 20-kb lineage-specific genomic region tames virulence in pathogenic amphidiploid Verticillium longisporum.</title>
        <authorList>
            <person name="Harting R."/>
            <person name="Starke J."/>
            <person name="Kusch H."/>
            <person name="Poggeler S."/>
            <person name="Maurus I."/>
            <person name="Schluter R."/>
            <person name="Landesfeind M."/>
            <person name="Bulla I."/>
            <person name="Nowrousian M."/>
            <person name="de Jonge R."/>
            <person name="Stahlhut G."/>
            <person name="Hoff K.J."/>
            <person name="Asshauer K.P."/>
            <person name="Thurmer A."/>
            <person name="Stanke M."/>
            <person name="Daniel R."/>
            <person name="Morgenstern B."/>
            <person name="Thomma B.P.H.J."/>
            <person name="Kronstad J.W."/>
            <person name="Braus-Stromeyer S.A."/>
            <person name="Braus G.H."/>
        </authorList>
    </citation>
    <scope>NUCLEOTIDE SEQUENCE</scope>
    <source>
        <strain evidence="1">Vl32</strain>
    </source>
</reference>
<evidence type="ECO:0000313" key="2">
    <source>
        <dbReference type="Proteomes" id="UP000689129"/>
    </source>
</evidence>
<dbReference type="Proteomes" id="UP000689129">
    <property type="component" value="Unassembled WGS sequence"/>
</dbReference>
<gene>
    <name evidence="1" type="ORF">HYQ45_007144</name>
</gene>
<organism evidence="1 2">
    <name type="scientific">Verticillium longisporum</name>
    <name type="common">Verticillium dahliae var. longisporum</name>
    <dbReference type="NCBI Taxonomy" id="100787"/>
    <lineage>
        <taxon>Eukaryota</taxon>
        <taxon>Fungi</taxon>
        <taxon>Dikarya</taxon>
        <taxon>Ascomycota</taxon>
        <taxon>Pezizomycotina</taxon>
        <taxon>Sordariomycetes</taxon>
        <taxon>Hypocreomycetidae</taxon>
        <taxon>Glomerellales</taxon>
        <taxon>Plectosphaerellaceae</taxon>
        <taxon>Verticillium</taxon>
    </lineage>
</organism>
<comment type="caution">
    <text evidence="1">The sequence shown here is derived from an EMBL/GenBank/DDBJ whole genome shotgun (WGS) entry which is preliminary data.</text>
</comment>
<dbReference type="AlphaFoldDB" id="A0A8I2ZPQ9"/>
<accession>A0A8I2ZPQ9</accession>
<protein>
    <submittedName>
        <fullName evidence="1">Uncharacterized protein</fullName>
    </submittedName>
</protein>
<name>A0A8I2ZPQ9_VERLO</name>
<sequence length="100" mass="11090">MHYLFFDAPQDFVDALKRTFRTCFSERSQILSSSLLFKKPVVSTFQISELPFPAANLGLDHTIVLPQPTIDHILTETLITPSSIAAAPKRAIGKIVPPPK</sequence>